<name>A0AAU9V4L7_EUPED</name>
<dbReference type="AlphaFoldDB" id="A0AAU9V4L7"/>
<comment type="caution">
    <text evidence="1">The sequence shown here is derived from an EMBL/GenBank/DDBJ whole genome shotgun (WGS) entry which is preliminary data.</text>
</comment>
<organism evidence="1 2">
    <name type="scientific">Euphydryas editha</name>
    <name type="common">Edith's checkerspot</name>
    <dbReference type="NCBI Taxonomy" id="104508"/>
    <lineage>
        <taxon>Eukaryota</taxon>
        <taxon>Metazoa</taxon>
        <taxon>Ecdysozoa</taxon>
        <taxon>Arthropoda</taxon>
        <taxon>Hexapoda</taxon>
        <taxon>Insecta</taxon>
        <taxon>Pterygota</taxon>
        <taxon>Neoptera</taxon>
        <taxon>Endopterygota</taxon>
        <taxon>Lepidoptera</taxon>
        <taxon>Glossata</taxon>
        <taxon>Ditrysia</taxon>
        <taxon>Papilionoidea</taxon>
        <taxon>Nymphalidae</taxon>
        <taxon>Nymphalinae</taxon>
        <taxon>Euphydryas</taxon>
    </lineage>
</organism>
<dbReference type="Proteomes" id="UP001153954">
    <property type="component" value="Unassembled WGS sequence"/>
</dbReference>
<sequence length="114" mass="12653">MRSRHYSGAFQLAAELFAVAYNRFPCVPTVYALCPIARPPSVSTPLPLATIEKCFFAGATSVANIKHKEAAEQIILIGDNRSLTTHLKDKPVPARRFSLDERLSSLLRVSRLQQ</sequence>
<evidence type="ECO:0000313" key="1">
    <source>
        <dbReference type="EMBL" id="CAH2106901.1"/>
    </source>
</evidence>
<protein>
    <submittedName>
        <fullName evidence="1">Uncharacterized protein</fullName>
    </submittedName>
</protein>
<gene>
    <name evidence="1" type="ORF">EEDITHA_LOCUS20980</name>
</gene>
<reference evidence="1" key="1">
    <citation type="submission" date="2022-03" db="EMBL/GenBank/DDBJ databases">
        <authorList>
            <person name="Tunstrom K."/>
        </authorList>
    </citation>
    <scope>NUCLEOTIDE SEQUENCE</scope>
</reference>
<keyword evidence="2" id="KW-1185">Reference proteome</keyword>
<proteinExistence type="predicted"/>
<accession>A0AAU9V4L7</accession>
<evidence type="ECO:0000313" key="2">
    <source>
        <dbReference type="Proteomes" id="UP001153954"/>
    </source>
</evidence>
<dbReference type="EMBL" id="CAKOGL010000030">
    <property type="protein sequence ID" value="CAH2106901.1"/>
    <property type="molecule type" value="Genomic_DNA"/>
</dbReference>